<dbReference type="EMBL" id="FSRG01000005">
    <property type="protein sequence ID" value="SIO08439.1"/>
    <property type="molecule type" value="Genomic_DNA"/>
</dbReference>
<dbReference type="AlphaFoldDB" id="A0A1N6GLR3"/>
<dbReference type="Proteomes" id="UP000184694">
    <property type="component" value="Unassembled WGS sequence"/>
</dbReference>
<dbReference type="OrthoDB" id="5453478at2"/>
<evidence type="ECO:0000313" key="1">
    <source>
        <dbReference type="EMBL" id="SIO08439.1"/>
    </source>
</evidence>
<reference evidence="2" key="1">
    <citation type="submission" date="2016-11" db="EMBL/GenBank/DDBJ databases">
        <authorList>
            <person name="Varghese N."/>
            <person name="Submissions S."/>
        </authorList>
    </citation>
    <scope>NUCLEOTIDE SEQUENCE [LARGE SCALE GENOMIC DNA]</scope>
    <source>
        <strain evidence="2">DSM 17456</strain>
    </source>
</reference>
<gene>
    <name evidence="1" type="ORF">SAMN02745161_1675</name>
</gene>
<sequence>MELCNGKDVEVYAGASALSFDSYFSGAERRILLHAAIYNRFADNPAVSSALETALSRGVQVEVVILPVWRDIVWMDAACHLVRPEGERSDMLIKANVSRELFGCLAKKYPQQLTMYEALTFPALPLVVVDNVILYGQYAHSQVLAPEGFWTKVHAPVELLLSLSEFVKARTEGNAYHSEFEGERERKCFCELTLQERASFRLLQEWTAAKGDVITF</sequence>
<name>A0A1N6GLR3_9BACT</name>
<accession>A0A1N6GLR3</accession>
<evidence type="ECO:0000313" key="2">
    <source>
        <dbReference type="Proteomes" id="UP000184694"/>
    </source>
</evidence>
<dbReference type="RefSeq" id="WP_074216490.1">
    <property type="nucleotide sequence ID" value="NZ_FSRG01000005.1"/>
</dbReference>
<proteinExistence type="predicted"/>
<organism evidence="1 2">
    <name type="scientific">Halodesulfovibrio marinisediminis DSM 17456</name>
    <dbReference type="NCBI Taxonomy" id="1121457"/>
    <lineage>
        <taxon>Bacteria</taxon>
        <taxon>Pseudomonadati</taxon>
        <taxon>Thermodesulfobacteriota</taxon>
        <taxon>Desulfovibrionia</taxon>
        <taxon>Desulfovibrionales</taxon>
        <taxon>Desulfovibrionaceae</taxon>
        <taxon>Halodesulfovibrio</taxon>
    </lineage>
</organism>
<protein>
    <submittedName>
        <fullName evidence="1">Uncharacterized protein</fullName>
    </submittedName>
</protein>
<keyword evidence="2" id="KW-1185">Reference proteome</keyword>